<feature type="non-terminal residue" evidence="1">
    <location>
        <position position="28"/>
    </location>
</feature>
<accession>A0A382TI63</accession>
<name>A0A382TI63_9ZZZZ</name>
<gene>
    <name evidence="1" type="ORF">METZ01_LOCUS374517</name>
</gene>
<proteinExistence type="predicted"/>
<protein>
    <submittedName>
        <fullName evidence="1">Uncharacterized protein</fullName>
    </submittedName>
</protein>
<evidence type="ECO:0000313" key="1">
    <source>
        <dbReference type="EMBL" id="SVD21663.1"/>
    </source>
</evidence>
<reference evidence="1" key="1">
    <citation type="submission" date="2018-05" db="EMBL/GenBank/DDBJ databases">
        <authorList>
            <person name="Lanie J.A."/>
            <person name="Ng W.-L."/>
            <person name="Kazmierczak K.M."/>
            <person name="Andrzejewski T.M."/>
            <person name="Davidsen T.M."/>
            <person name="Wayne K.J."/>
            <person name="Tettelin H."/>
            <person name="Glass J.I."/>
            <person name="Rusch D."/>
            <person name="Podicherti R."/>
            <person name="Tsui H.-C.T."/>
            <person name="Winkler M.E."/>
        </authorList>
    </citation>
    <scope>NUCLEOTIDE SEQUENCE</scope>
</reference>
<dbReference type="AlphaFoldDB" id="A0A382TI63"/>
<organism evidence="1">
    <name type="scientific">marine metagenome</name>
    <dbReference type="NCBI Taxonomy" id="408172"/>
    <lineage>
        <taxon>unclassified sequences</taxon>
        <taxon>metagenomes</taxon>
        <taxon>ecological metagenomes</taxon>
    </lineage>
</organism>
<dbReference type="EMBL" id="UINC01136730">
    <property type="protein sequence ID" value="SVD21663.1"/>
    <property type="molecule type" value="Genomic_DNA"/>
</dbReference>
<sequence length="28" mass="2986">MEPKVNIALEAARSGAKELLRFADAVDA</sequence>